<dbReference type="PANTHER" id="PTHR10587">
    <property type="entry name" value="GLYCOSYL TRANSFERASE-RELATED"/>
    <property type="match status" value="1"/>
</dbReference>
<dbReference type="InterPro" id="IPR050248">
    <property type="entry name" value="Polysacc_deacetylase_ArnD"/>
</dbReference>
<evidence type="ECO:0000256" key="1">
    <source>
        <dbReference type="SAM" id="MobiDB-lite"/>
    </source>
</evidence>
<dbReference type="InterPro" id="IPR006311">
    <property type="entry name" value="TAT_signal"/>
</dbReference>
<gene>
    <name evidence="3" type="ORF">GCM10011401_12840</name>
</gene>
<dbReference type="PANTHER" id="PTHR10587:SF134">
    <property type="entry name" value="SECRETED PROTEIN"/>
    <property type="match status" value="1"/>
</dbReference>
<feature type="domain" description="NodB homology" evidence="2">
    <location>
        <begin position="102"/>
        <end position="293"/>
    </location>
</feature>
<dbReference type="Proteomes" id="UP000633136">
    <property type="component" value="Unassembled WGS sequence"/>
</dbReference>
<dbReference type="RefSeq" id="WP_188683861.1">
    <property type="nucleotide sequence ID" value="NZ_BMIS01000004.1"/>
</dbReference>
<dbReference type="SUPFAM" id="SSF88713">
    <property type="entry name" value="Glycoside hydrolase/deacetylase"/>
    <property type="match status" value="1"/>
</dbReference>
<dbReference type="EMBL" id="BMIS01000004">
    <property type="protein sequence ID" value="GGE66944.1"/>
    <property type="molecule type" value="Genomic_DNA"/>
</dbReference>
<dbReference type="Gene3D" id="3.20.20.370">
    <property type="entry name" value="Glycoside hydrolase/deacetylase"/>
    <property type="match status" value="1"/>
</dbReference>
<reference evidence="3" key="2">
    <citation type="submission" date="2020-09" db="EMBL/GenBank/DDBJ databases">
        <authorList>
            <person name="Sun Q."/>
            <person name="Zhou Y."/>
        </authorList>
    </citation>
    <scope>NUCLEOTIDE SEQUENCE</scope>
    <source>
        <strain evidence="3">CGMCC 1.15388</strain>
    </source>
</reference>
<dbReference type="PROSITE" id="PS51677">
    <property type="entry name" value="NODB"/>
    <property type="match status" value="1"/>
</dbReference>
<dbReference type="Pfam" id="PF01522">
    <property type="entry name" value="Polysacc_deac_1"/>
    <property type="match status" value="1"/>
</dbReference>
<dbReference type="InterPro" id="IPR011330">
    <property type="entry name" value="Glyco_hydro/deAcase_b/a-brl"/>
</dbReference>
<protein>
    <submittedName>
        <fullName evidence="3">Polysaccharide deacetylase</fullName>
    </submittedName>
</protein>
<evidence type="ECO:0000313" key="4">
    <source>
        <dbReference type="Proteomes" id="UP000633136"/>
    </source>
</evidence>
<dbReference type="InterPro" id="IPR002509">
    <property type="entry name" value="NODB_dom"/>
</dbReference>
<reference evidence="3" key="1">
    <citation type="journal article" date="2014" name="Int. J. Syst. Evol. Microbiol.">
        <title>Complete genome sequence of Corynebacterium casei LMG S-19264T (=DSM 44701T), isolated from a smear-ripened cheese.</title>
        <authorList>
            <consortium name="US DOE Joint Genome Institute (JGI-PGF)"/>
            <person name="Walter F."/>
            <person name="Albersmeier A."/>
            <person name="Kalinowski J."/>
            <person name="Ruckert C."/>
        </authorList>
    </citation>
    <scope>NUCLEOTIDE SEQUENCE</scope>
    <source>
        <strain evidence="3">CGMCC 1.15388</strain>
    </source>
</reference>
<feature type="region of interest" description="Disordered" evidence="1">
    <location>
        <begin position="27"/>
        <end position="73"/>
    </location>
</feature>
<dbReference type="GO" id="GO:0005975">
    <property type="term" value="P:carbohydrate metabolic process"/>
    <property type="evidence" value="ECO:0007669"/>
    <property type="project" value="InterPro"/>
</dbReference>
<dbReference type="GO" id="GO:0016810">
    <property type="term" value="F:hydrolase activity, acting on carbon-nitrogen (but not peptide) bonds"/>
    <property type="evidence" value="ECO:0007669"/>
    <property type="project" value="InterPro"/>
</dbReference>
<sequence>MSGPLGRRGLLGLFAAGAVTAVASGCSERTVDGPEGNPSTGPASPGAGTSSPSDSTGGTGGESDAGSPPSKDEIVSQYADAHPGEFGLEVSGVRLALPEGCSAAALTFDACDDESGVDEQLLQGLIRREIPATLFVNRRWAQAHPDTMEMIVDEELFAVQNHGDEHRPLSVSGAAAYGVAGTASPAEVFDEIMGNQNFLREEYGVECDFFRSGTAHLDETSAQICRDLGLTPVNFTVNLDDGGTLPPEAVAARVGEISSRDIALGHFNQPGSGTHAGLQEALPQLLEQGLRFVTLQQAC</sequence>
<dbReference type="PROSITE" id="PS51318">
    <property type="entry name" value="TAT"/>
    <property type="match status" value="1"/>
</dbReference>
<feature type="compositionally biased region" description="Low complexity" evidence="1">
    <location>
        <begin position="38"/>
        <end position="56"/>
    </location>
</feature>
<accession>A0A917AQ58</accession>
<name>A0A917AQ58_9MICC</name>
<organism evidence="3 4">
    <name type="scientific">Nesterenkonia cremea</name>
    <dbReference type="NCBI Taxonomy" id="1882340"/>
    <lineage>
        <taxon>Bacteria</taxon>
        <taxon>Bacillati</taxon>
        <taxon>Actinomycetota</taxon>
        <taxon>Actinomycetes</taxon>
        <taxon>Micrococcales</taxon>
        <taxon>Micrococcaceae</taxon>
        <taxon>Nesterenkonia</taxon>
    </lineage>
</organism>
<evidence type="ECO:0000259" key="2">
    <source>
        <dbReference type="PROSITE" id="PS51677"/>
    </source>
</evidence>
<proteinExistence type="predicted"/>
<evidence type="ECO:0000313" key="3">
    <source>
        <dbReference type="EMBL" id="GGE66944.1"/>
    </source>
</evidence>
<comment type="caution">
    <text evidence="3">The sequence shown here is derived from an EMBL/GenBank/DDBJ whole genome shotgun (WGS) entry which is preliminary data.</text>
</comment>
<dbReference type="PROSITE" id="PS51257">
    <property type="entry name" value="PROKAR_LIPOPROTEIN"/>
    <property type="match status" value="1"/>
</dbReference>
<dbReference type="AlphaFoldDB" id="A0A917AQ58"/>
<keyword evidence="4" id="KW-1185">Reference proteome</keyword>